<evidence type="ECO:0000256" key="1">
    <source>
        <dbReference type="SAM" id="MobiDB-lite"/>
    </source>
</evidence>
<reference evidence="2" key="1">
    <citation type="journal article" date="2022" name="bioRxiv">
        <title>Sequencing and chromosome-scale assembly of the giantPleurodeles waltlgenome.</title>
        <authorList>
            <person name="Brown T."/>
            <person name="Elewa A."/>
            <person name="Iarovenko S."/>
            <person name="Subramanian E."/>
            <person name="Araus A.J."/>
            <person name="Petzold A."/>
            <person name="Susuki M."/>
            <person name="Suzuki K.-i.T."/>
            <person name="Hayashi T."/>
            <person name="Toyoda A."/>
            <person name="Oliveira C."/>
            <person name="Osipova E."/>
            <person name="Leigh N.D."/>
            <person name="Simon A."/>
            <person name="Yun M.H."/>
        </authorList>
    </citation>
    <scope>NUCLEOTIDE SEQUENCE</scope>
    <source>
        <strain evidence="2">20211129_DDA</strain>
        <tissue evidence="2">Liver</tissue>
    </source>
</reference>
<evidence type="ECO:0000313" key="2">
    <source>
        <dbReference type="EMBL" id="KAJ1108418.1"/>
    </source>
</evidence>
<name>A0AAV7N5D1_PLEWA</name>
<accession>A0AAV7N5D1</accession>
<dbReference type="Proteomes" id="UP001066276">
    <property type="component" value="Chromosome 9"/>
</dbReference>
<dbReference type="AlphaFoldDB" id="A0AAV7N5D1"/>
<gene>
    <name evidence="2" type="ORF">NDU88_005794</name>
</gene>
<feature type="region of interest" description="Disordered" evidence="1">
    <location>
        <begin position="156"/>
        <end position="185"/>
    </location>
</feature>
<protein>
    <submittedName>
        <fullName evidence="2">Uncharacterized protein</fullName>
    </submittedName>
</protein>
<comment type="caution">
    <text evidence="2">The sequence shown here is derived from an EMBL/GenBank/DDBJ whole genome shotgun (WGS) entry which is preliminary data.</text>
</comment>
<evidence type="ECO:0000313" key="3">
    <source>
        <dbReference type="Proteomes" id="UP001066276"/>
    </source>
</evidence>
<sequence length="185" mass="20289">MLVGIRASPGHQPEVKAGSRAISLTAREPMTTATDQDDVEQPSTSWGAAGPVGLGECQEEVLEYDESVLEEGETVKKVTSASPEQRKELKGRLVINQRKSIGVFQVQTPVQCGLRRSKYIRQHEEQKSVISRGKKQVFFGTSTITDRPKVVRAVSVGNSPDKNTLDDKNTRGSKEMGYNIVSDES</sequence>
<dbReference type="EMBL" id="JANPWB010000013">
    <property type="protein sequence ID" value="KAJ1108418.1"/>
    <property type="molecule type" value="Genomic_DNA"/>
</dbReference>
<organism evidence="2 3">
    <name type="scientific">Pleurodeles waltl</name>
    <name type="common">Iberian ribbed newt</name>
    <dbReference type="NCBI Taxonomy" id="8319"/>
    <lineage>
        <taxon>Eukaryota</taxon>
        <taxon>Metazoa</taxon>
        <taxon>Chordata</taxon>
        <taxon>Craniata</taxon>
        <taxon>Vertebrata</taxon>
        <taxon>Euteleostomi</taxon>
        <taxon>Amphibia</taxon>
        <taxon>Batrachia</taxon>
        <taxon>Caudata</taxon>
        <taxon>Salamandroidea</taxon>
        <taxon>Salamandridae</taxon>
        <taxon>Pleurodelinae</taxon>
        <taxon>Pleurodeles</taxon>
    </lineage>
</organism>
<feature type="compositionally biased region" description="Basic and acidic residues" evidence="1">
    <location>
        <begin position="163"/>
        <end position="174"/>
    </location>
</feature>
<proteinExistence type="predicted"/>
<feature type="region of interest" description="Disordered" evidence="1">
    <location>
        <begin position="1"/>
        <end position="52"/>
    </location>
</feature>
<keyword evidence="3" id="KW-1185">Reference proteome</keyword>